<name>A0A024GT79_9STRA</name>
<gene>
    <name evidence="1" type="ORF">BN9_114670</name>
</gene>
<evidence type="ECO:0000313" key="2">
    <source>
        <dbReference type="Proteomes" id="UP000053237"/>
    </source>
</evidence>
<protein>
    <submittedName>
        <fullName evidence="1">Uncharacterized protein</fullName>
    </submittedName>
</protein>
<dbReference type="Proteomes" id="UP000053237">
    <property type="component" value="Unassembled WGS sequence"/>
</dbReference>
<reference evidence="1 2" key="1">
    <citation type="submission" date="2012-05" db="EMBL/GenBank/DDBJ databases">
        <title>Recombination and specialization in a pathogen metapopulation.</title>
        <authorList>
            <person name="Gardiner A."/>
            <person name="Kemen E."/>
            <person name="Schultz-Larsen T."/>
            <person name="MacLean D."/>
            <person name="Van Oosterhout C."/>
            <person name="Jones J.D.G."/>
        </authorList>
    </citation>
    <scope>NUCLEOTIDE SEQUENCE [LARGE SCALE GENOMIC DNA]</scope>
    <source>
        <strain evidence="1 2">Ac Nc2</strain>
    </source>
</reference>
<organism evidence="1 2">
    <name type="scientific">Albugo candida</name>
    <dbReference type="NCBI Taxonomy" id="65357"/>
    <lineage>
        <taxon>Eukaryota</taxon>
        <taxon>Sar</taxon>
        <taxon>Stramenopiles</taxon>
        <taxon>Oomycota</taxon>
        <taxon>Peronosporomycetes</taxon>
        <taxon>Albuginales</taxon>
        <taxon>Albuginaceae</taxon>
        <taxon>Albugo</taxon>
    </lineage>
</organism>
<dbReference type="InParanoid" id="A0A024GT79"/>
<accession>A0A024GT79</accession>
<keyword evidence="2" id="KW-1185">Reference proteome</keyword>
<comment type="caution">
    <text evidence="1">The sequence shown here is derived from an EMBL/GenBank/DDBJ whole genome shotgun (WGS) entry which is preliminary data.</text>
</comment>
<evidence type="ECO:0000313" key="1">
    <source>
        <dbReference type="EMBL" id="CCI49974.1"/>
    </source>
</evidence>
<dbReference type="EMBL" id="CAIX01000371">
    <property type="protein sequence ID" value="CCI49974.1"/>
    <property type="molecule type" value="Genomic_DNA"/>
</dbReference>
<proteinExistence type="predicted"/>
<dbReference type="AlphaFoldDB" id="A0A024GT79"/>
<sequence length="124" mass="14148">MSANIDISSQAIYSAQLQSDSPTQIWSRYDNIAFVQYECEKAKQSDCVNCLLQHTEVFFAYNDESTTEGYVWMHQTSSLILKSCVGKDCLSLKYDTRRTQLERPVGLRQLTGDDISSTKAQFQK</sequence>